<protein>
    <recommendedName>
        <fullName evidence="11">Methylcytosine dioxygenase TET</fullName>
        <ecNumber evidence="11">1.14.11.80</ecNumber>
    </recommendedName>
</protein>
<evidence type="ECO:0000256" key="4">
    <source>
        <dbReference type="ARBA" id="ARBA00022723"/>
    </source>
</evidence>
<feature type="compositionally biased region" description="Basic and acidic residues" evidence="12">
    <location>
        <begin position="488"/>
        <end position="503"/>
    </location>
</feature>
<evidence type="ECO:0000313" key="15">
    <source>
        <dbReference type="RefSeq" id="XP_030046623.1"/>
    </source>
</evidence>
<keyword evidence="8 11" id="KW-0408">Iron</keyword>
<feature type="region of interest" description="Disordered" evidence="12">
    <location>
        <begin position="613"/>
        <end position="633"/>
    </location>
</feature>
<evidence type="ECO:0000256" key="9">
    <source>
        <dbReference type="ARBA" id="ARBA00047840"/>
    </source>
</evidence>
<comment type="similarity">
    <text evidence="2 11">Belongs to the TET family.</text>
</comment>
<feature type="region of interest" description="Disordered" evidence="12">
    <location>
        <begin position="488"/>
        <end position="513"/>
    </location>
</feature>
<evidence type="ECO:0000256" key="6">
    <source>
        <dbReference type="ARBA" id="ARBA00022964"/>
    </source>
</evidence>
<dbReference type="KEGG" id="muo:115461156"/>
<keyword evidence="14" id="KW-1185">Reference proteome</keyword>
<dbReference type="CTD" id="54790"/>
<dbReference type="InterPro" id="IPR046942">
    <property type="entry name" value="TET_oxygenase"/>
</dbReference>
<evidence type="ECO:0000259" key="13">
    <source>
        <dbReference type="SMART" id="SM01333"/>
    </source>
</evidence>
<keyword evidence="6 11" id="KW-0223">Dioxygenase</keyword>
<evidence type="ECO:0000256" key="1">
    <source>
        <dbReference type="ARBA" id="ARBA00004286"/>
    </source>
</evidence>
<keyword evidence="5 11" id="KW-0862">Zinc</keyword>
<dbReference type="GO" id="GO:0040029">
    <property type="term" value="P:epigenetic regulation of gene expression"/>
    <property type="evidence" value="ECO:0007669"/>
    <property type="project" value="InterPro"/>
</dbReference>
<dbReference type="PANTHER" id="PTHR23358">
    <property type="entry name" value="METHYLCYTOSINE DIOXYGENASE TET"/>
    <property type="match status" value="1"/>
</dbReference>
<evidence type="ECO:0000256" key="10">
    <source>
        <dbReference type="ARBA" id="ARBA00049431"/>
    </source>
</evidence>
<feature type="compositionally biased region" description="Polar residues" evidence="12">
    <location>
        <begin position="429"/>
        <end position="460"/>
    </location>
</feature>
<evidence type="ECO:0000256" key="3">
    <source>
        <dbReference type="ARBA" id="ARBA00022454"/>
    </source>
</evidence>
<feature type="region of interest" description="Disordered" evidence="12">
    <location>
        <begin position="1"/>
        <end position="20"/>
    </location>
</feature>
<feature type="region of interest" description="Disordered" evidence="12">
    <location>
        <begin position="429"/>
        <end position="470"/>
    </location>
</feature>
<comment type="cofactor">
    <cofactor evidence="11">
        <name>Zn(2+)</name>
        <dbReference type="ChEBI" id="CHEBI:29105"/>
    </cofactor>
    <text evidence="11">The zinc ions have a structural role.</text>
</comment>
<feature type="compositionally biased region" description="Low complexity" evidence="12">
    <location>
        <begin position="619"/>
        <end position="631"/>
    </location>
</feature>
<keyword evidence="3" id="KW-0158">Chromosome</keyword>
<gene>
    <name evidence="15" type="primary">TET2</name>
</gene>
<dbReference type="GO" id="GO:0141166">
    <property type="term" value="P:chromosomal 5-methylcytosine DNA demethylation pathway"/>
    <property type="evidence" value="ECO:0007669"/>
    <property type="project" value="UniProtKB-UniRule"/>
</dbReference>
<organism evidence="14 15">
    <name type="scientific">Microcaecilia unicolor</name>
    <dbReference type="NCBI Taxonomy" id="1415580"/>
    <lineage>
        <taxon>Eukaryota</taxon>
        <taxon>Metazoa</taxon>
        <taxon>Chordata</taxon>
        <taxon>Craniata</taxon>
        <taxon>Vertebrata</taxon>
        <taxon>Euteleostomi</taxon>
        <taxon>Amphibia</taxon>
        <taxon>Gymnophiona</taxon>
        <taxon>Siphonopidae</taxon>
        <taxon>Microcaecilia</taxon>
    </lineage>
</organism>
<name>A0A6P7X2D0_9AMPH</name>
<dbReference type="PANTHER" id="PTHR23358:SF3">
    <property type="entry name" value="METHYLCYTOSINE DIOXYGENASE TET2"/>
    <property type="match status" value="1"/>
</dbReference>
<comment type="function">
    <text evidence="11">Dioxygenase that catalyzes the conversion of the modified genomic base 5-methylcytosine (5mC) into 5-hydroxymethylcytosine (5hmC) and plays a key role in epigenetic chromatin reprogramming during embryonic development.</text>
</comment>
<dbReference type="InterPro" id="IPR040175">
    <property type="entry name" value="TET1/2/3"/>
</dbReference>
<feature type="region of interest" description="Disordered" evidence="12">
    <location>
        <begin position="861"/>
        <end position="900"/>
    </location>
</feature>
<evidence type="ECO:0000256" key="11">
    <source>
        <dbReference type="RuleBase" id="RU367064"/>
    </source>
</evidence>
<comment type="catalytic activity">
    <reaction evidence="9 11">
        <text>a 5-formyl-2'-deoxycytidine in DNA + 2-oxoglutarate + O2 = a 5-carboxyl-2'-deoxycytidine in DNA + succinate + CO2 + H(+)</text>
        <dbReference type="Rhea" id="RHEA:53832"/>
        <dbReference type="Rhea" id="RHEA-COMP:13656"/>
        <dbReference type="Rhea" id="RHEA-COMP:13657"/>
        <dbReference type="ChEBI" id="CHEBI:15378"/>
        <dbReference type="ChEBI" id="CHEBI:15379"/>
        <dbReference type="ChEBI" id="CHEBI:16526"/>
        <dbReference type="ChEBI" id="CHEBI:16810"/>
        <dbReference type="ChEBI" id="CHEBI:30031"/>
        <dbReference type="ChEBI" id="CHEBI:137731"/>
        <dbReference type="ChEBI" id="CHEBI:137732"/>
        <dbReference type="EC" id="1.14.11.80"/>
    </reaction>
</comment>
<evidence type="ECO:0000313" key="14">
    <source>
        <dbReference type="Proteomes" id="UP000515156"/>
    </source>
</evidence>
<dbReference type="GO" id="GO:0030099">
    <property type="term" value="P:myeloid cell differentiation"/>
    <property type="evidence" value="ECO:0007669"/>
    <property type="project" value="TreeGrafter"/>
</dbReference>
<evidence type="ECO:0000256" key="5">
    <source>
        <dbReference type="ARBA" id="ARBA00022833"/>
    </source>
</evidence>
<proteinExistence type="inferred from homology"/>
<dbReference type="InterPro" id="IPR024779">
    <property type="entry name" value="2OGFeDO_JBP1/TET_oxygenase_dom"/>
</dbReference>
<feature type="region of interest" description="Disordered" evidence="12">
    <location>
        <begin position="763"/>
        <end position="784"/>
    </location>
</feature>
<feature type="compositionally biased region" description="Polar residues" evidence="12">
    <location>
        <begin position="385"/>
        <end position="394"/>
    </location>
</feature>
<comment type="catalytic activity">
    <reaction evidence="10 11">
        <text>a 5-hydroxymethyl-2'-deoxycytidine in DNA + 2-oxoglutarate + O2 = a 5-formyl-2'-deoxycytidine in DNA + succinate + CO2 + H2O</text>
        <dbReference type="Rhea" id="RHEA:53828"/>
        <dbReference type="Rhea" id="RHEA-COMP:13315"/>
        <dbReference type="Rhea" id="RHEA-COMP:13656"/>
        <dbReference type="ChEBI" id="CHEBI:15377"/>
        <dbReference type="ChEBI" id="CHEBI:15379"/>
        <dbReference type="ChEBI" id="CHEBI:16526"/>
        <dbReference type="ChEBI" id="CHEBI:16810"/>
        <dbReference type="ChEBI" id="CHEBI:30031"/>
        <dbReference type="ChEBI" id="CHEBI:136731"/>
        <dbReference type="ChEBI" id="CHEBI:137731"/>
        <dbReference type="EC" id="1.14.11.80"/>
    </reaction>
</comment>
<feature type="compositionally biased region" description="Low complexity" evidence="12">
    <location>
        <begin position="869"/>
        <end position="883"/>
    </location>
</feature>
<sequence>MEQDRTNQAEGNRLNPFLTLHPSPVCQSDVLSVKRQNGSPVTENGHFHLSGEKWKNNYGILHMKGNKKKHIYPSLTNGKTEHSKYTQNGGIKRIVSEPSLLGLQQGKKIRTGEGVNGETNAIGKNCDQVNIFNSCNEKKTTRTTEQEIASFELTNCSSSNGDGSDSPFFHTQNELAKKNVNYQNKGTVFCLKNKIVPIPNGATVSTYSVENSASELQEKTSHINAINNCTDATNGISPETVQKSHTSGQITSPWSSNSELPQVPAAATVVVQKKGNVSKEHPTMASCSLKIHNQQVERQMQDSNPQTLPAGSANRQENMEKAVTSDLAESTSSNLQSQISITGDFSEKAEPSSSFFKHQLAFSKDSRTSLEINSTLDTGVRERQYSSQNQSSWNHLRARGNKAGNQGELKSWSPALSEQLQNSQQFFPHARQGSQQMGNASPTLASPTSLTQNCSEGMKQSSDHHSQGLQMNGSSTELFLHYRTALEQKEPKNLTENEREMPSPHKAKRRNLQTHPYLSSNKMNLSFCPSYHTLSTQKPNETSLKSVLRFCSRENELLQLQCPAKNPHDLNGVPAEKLIEQEQNQQLHKTEMAHEQDTANLQLACQMKSPPECHTKLESPVQSQGQPQSSQHFLTYPRQEQQTEQVWGSHIKQQHLNPETVENEQFFQSHALYHPLKQESTKPQQAQVSQSAQLTSKQQVQQVKSMEHLAQIFPHSPINSHQQTDEQPFKRIKAEEHIQTENPYPKGNEFQPHMPQVGIEKAQKLSSKYSHHNHIHAKDMQHSCPKQIPLAPEKNEKLTNHKLYSLFNSKDLQNVQDYSNSVSAKQDSPPSYPKQEQQINLAAALQQPLKHIQEYSNLNQATAPEKPAQSQQSYLPQRQQIPQLAQDQRESHLPSHLQNPGDFVEKHAALRWHLLHNLEQQRYEGFNSMQVPIKAESSSQSDTCMPPPNGKLENQVWEKPIKHEIQHYGCESAQPQSIIQTMEQQLKKFHVKSPFDYHTLNIKSPRHVKVETSGSVTILSTRTNAEELDCRMPTLQQSTTPSMEKTPTKRTVGSILNHFLESPSKLLDTPIKNLLDTPFKTQYEFPPCSCVEQMIEKDEGPYYTHLGAGPNVAAIREIMEERFGQKGSAIRIEKVVYTGKEGKSSQGCPIAKWVIRRANKEEKLLCLVRERAGHTCENAVVVILILVWEGIPLSLADKLYSELTETLRKYGAHTNRRCALNEERTCACQGLDPETCGASFSFGCSWSMYYNGCKFARSKVPRKFKLLGDDPKEEEKLEANLQNLSTLMAPTYKKLAPDAYGNQIEYEYRAPDCRLGLKEGRPFSGVTACLDFCAHSHRDLHNMQNGSTVVCTLTREDNREIGKVPEDEQLHVLPLYKISTVDEFGNAKSQEEKLKNGSIQVLSNFRRKVRMLAEPIKTCRQKKLEAKKAAAEKLSALENGASKGDKEKPGRCKPATSEATLPSMQLAGPTMQQEQQQQQQQQQHSTFNNSHSNSTNSFLSLSPANLFTRLPNSSDPYQSSSQSADPYGGSSCINLFSTPSHLLGTYLKTSTPMNPYASSLNQTIPCSGYQCNGSIPMDNCSSYLSSYSPYPQPLDLCKYQSQEPHSKLRLPPIETLYQQRFGNDQFYGSRYWNHGNQNMQTDAFSGCSIGSNVHSIGSFNPCSVHQVGPLFMEMAARLKQSNPSLDYTSVNKNGDYLPHIPPYLAPENQSPASMFCSPTNSLHLNNKCNEINSHITNEINSHIANGISKMLPALNHDWTIPSQEGLNVTNGANIPEKLPQTPVQTPIPAPEDPEEVWSDSEHNFLDSDIGGVAVAPSHGSILIECAKRELHATTPVKNPNRNHPTRISLVFYQHKSMNEPKHGLALWEAKMAERAREKEEECEKYGPDYVPPKSYHKKAKREPSEPTYPRFIKSLTERTMSITTDSTVTTSPYAFTRVTGPYSRHI</sequence>
<dbReference type="GO" id="GO:0045944">
    <property type="term" value="P:positive regulation of transcription by RNA polymerase II"/>
    <property type="evidence" value="ECO:0007669"/>
    <property type="project" value="TreeGrafter"/>
</dbReference>
<feature type="region of interest" description="Disordered" evidence="12">
    <location>
        <begin position="1435"/>
        <end position="1495"/>
    </location>
</feature>
<dbReference type="InParanoid" id="A0A6P7X2D0"/>
<reference evidence="15" key="1">
    <citation type="submission" date="2025-08" db="UniProtKB">
        <authorList>
            <consortium name="RefSeq"/>
        </authorList>
    </citation>
    <scope>IDENTIFICATION</scope>
</reference>
<dbReference type="GO" id="GO:0005634">
    <property type="term" value="C:nucleus"/>
    <property type="evidence" value="ECO:0007669"/>
    <property type="project" value="UniProtKB-UniRule"/>
</dbReference>
<evidence type="ECO:0000256" key="2">
    <source>
        <dbReference type="ARBA" id="ARBA00007502"/>
    </source>
</evidence>
<dbReference type="SMART" id="SM01333">
    <property type="entry name" value="Tet_JBP"/>
    <property type="match status" value="1"/>
</dbReference>
<dbReference type="GO" id="GO:0070579">
    <property type="term" value="F:DNA 5-methylcytosine dioxygenase activity"/>
    <property type="evidence" value="ECO:0007669"/>
    <property type="project" value="UniProtKB-UniRule"/>
</dbReference>
<feature type="domain" description="Methylcytosine dioxygenase TET1-3 oxygenase" evidence="13">
    <location>
        <begin position="1245"/>
        <end position="1855"/>
    </location>
</feature>
<comment type="cofactor">
    <cofactor evidence="11">
        <name>Fe(2+)</name>
        <dbReference type="ChEBI" id="CHEBI:29033"/>
    </cofactor>
    <text evidence="11">Binds 1 Fe(2+) ion per subunit.</text>
</comment>
<dbReference type="GO" id="GO:0005694">
    <property type="term" value="C:chromosome"/>
    <property type="evidence" value="ECO:0007669"/>
    <property type="project" value="UniProtKB-SubCell"/>
</dbReference>
<evidence type="ECO:0000256" key="12">
    <source>
        <dbReference type="SAM" id="MobiDB-lite"/>
    </source>
</evidence>
<keyword evidence="4 11" id="KW-0479">Metal-binding</keyword>
<dbReference type="EC" id="1.14.11.80" evidence="11"/>
<feature type="compositionally biased region" description="Low complexity" evidence="12">
    <location>
        <begin position="1472"/>
        <end position="1495"/>
    </location>
</feature>
<dbReference type="OrthoDB" id="8854879at2759"/>
<evidence type="ECO:0000256" key="8">
    <source>
        <dbReference type="ARBA" id="ARBA00023004"/>
    </source>
</evidence>
<dbReference type="Proteomes" id="UP000515156">
    <property type="component" value="Chromosome 2"/>
</dbReference>
<dbReference type="FunCoup" id="A0A6P7X2D0">
    <property type="interactions" value="1692"/>
</dbReference>
<comment type="subcellular location">
    <subcellularLocation>
        <location evidence="1">Chromosome</location>
    </subcellularLocation>
</comment>
<dbReference type="GeneID" id="115461156"/>
<dbReference type="GO" id="GO:0008270">
    <property type="term" value="F:zinc ion binding"/>
    <property type="evidence" value="ECO:0007669"/>
    <property type="project" value="UniProtKB-UniRule"/>
</dbReference>
<feature type="region of interest" description="Disordered" evidence="12">
    <location>
        <begin position="381"/>
        <end position="409"/>
    </location>
</feature>
<comment type="catalytic activity">
    <reaction evidence="11">
        <text>a 5-methyl-2'-deoxycytidine in DNA + 2-oxoglutarate + O2 = a 5-hydroxymethyl-2'-deoxycytidine in DNA + succinate + CO2</text>
        <dbReference type="Rhea" id="RHEA:52636"/>
        <dbReference type="Rhea" id="RHEA-COMP:11370"/>
        <dbReference type="Rhea" id="RHEA-COMP:13315"/>
        <dbReference type="ChEBI" id="CHEBI:15379"/>
        <dbReference type="ChEBI" id="CHEBI:16526"/>
        <dbReference type="ChEBI" id="CHEBI:16810"/>
        <dbReference type="ChEBI" id="CHEBI:30031"/>
        <dbReference type="ChEBI" id="CHEBI:85454"/>
        <dbReference type="ChEBI" id="CHEBI:136731"/>
        <dbReference type="EC" id="1.14.11.80"/>
    </reaction>
</comment>
<dbReference type="Pfam" id="PF12851">
    <property type="entry name" value="Tet_JBP"/>
    <property type="match status" value="1"/>
</dbReference>
<evidence type="ECO:0000256" key="7">
    <source>
        <dbReference type="ARBA" id="ARBA00023002"/>
    </source>
</evidence>
<dbReference type="RefSeq" id="XP_030046623.1">
    <property type="nucleotide sequence ID" value="XM_030190763.1"/>
</dbReference>
<keyword evidence="7 11" id="KW-0560">Oxidoreductase</keyword>
<accession>A0A6P7X2D0</accession>
<feature type="region of interest" description="Disordered" evidence="12">
    <location>
        <begin position="240"/>
        <end position="259"/>
    </location>
</feature>